<accession>A0A9N8EAP9</accession>
<proteinExistence type="predicted"/>
<name>A0A9N8EAP9_9STRA</name>
<evidence type="ECO:0000256" key="1">
    <source>
        <dbReference type="SAM" id="MobiDB-lite"/>
    </source>
</evidence>
<reference evidence="2" key="1">
    <citation type="submission" date="2020-06" db="EMBL/GenBank/DDBJ databases">
        <authorList>
            <consortium name="Plant Systems Biology data submission"/>
        </authorList>
    </citation>
    <scope>NUCLEOTIDE SEQUENCE</scope>
    <source>
        <strain evidence="2">D6</strain>
    </source>
</reference>
<organism evidence="2 3">
    <name type="scientific">Seminavis robusta</name>
    <dbReference type="NCBI Taxonomy" id="568900"/>
    <lineage>
        <taxon>Eukaryota</taxon>
        <taxon>Sar</taxon>
        <taxon>Stramenopiles</taxon>
        <taxon>Ochrophyta</taxon>
        <taxon>Bacillariophyta</taxon>
        <taxon>Bacillariophyceae</taxon>
        <taxon>Bacillariophycidae</taxon>
        <taxon>Naviculales</taxon>
        <taxon>Naviculaceae</taxon>
        <taxon>Seminavis</taxon>
    </lineage>
</organism>
<keyword evidence="3" id="KW-1185">Reference proteome</keyword>
<dbReference type="EMBL" id="CAICTM010000811">
    <property type="protein sequence ID" value="CAB9516864.1"/>
    <property type="molecule type" value="Genomic_DNA"/>
</dbReference>
<evidence type="ECO:0000313" key="2">
    <source>
        <dbReference type="EMBL" id="CAB9516864.1"/>
    </source>
</evidence>
<sequence length="150" mass="17232">MSMKRLPPTKNARGKGYDEKIQDAIPKDAQDLAIKATNVAPAVKNDVVEKFQERLDEGTDRAQTNNDPPANSVFLLHDMIDDVCTGVYETTKSPRVKEQENFQNAFIMDKIEMIQAKEDENNRIPFRPPLSCRRGPLECRVRRYRLPRQS</sequence>
<protein>
    <submittedName>
        <fullName evidence="2">Uncharacterized protein</fullName>
    </submittedName>
</protein>
<gene>
    <name evidence="2" type="ORF">SEMRO_812_G206000.1</name>
</gene>
<comment type="caution">
    <text evidence="2">The sequence shown here is derived from an EMBL/GenBank/DDBJ whole genome shotgun (WGS) entry which is preliminary data.</text>
</comment>
<dbReference type="Proteomes" id="UP001153069">
    <property type="component" value="Unassembled WGS sequence"/>
</dbReference>
<evidence type="ECO:0000313" key="3">
    <source>
        <dbReference type="Proteomes" id="UP001153069"/>
    </source>
</evidence>
<dbReference type="AlphaFoldDB" id="A0A9N8EAP9"/>
<feature type="region of interest" description="Disordered" evidence="1">
    <location>
        <begin position="1"/>
        <end position="22"/>
    </location>
</feature>